<keyword evidence="2" id="KW-1185">Reference proteome</keyword>
<reference evidence="1 2" key="1">
    <citation type="journal article" date="2016" name="Nat. Commun.">
        <title>Ectomycorrhizal ecology is imprinted in the genome of the dominant symbiotic fungus Cenococcum geophilum.</title>
        <authorList>
            <consortium name="DOE Joint Genome Institute"/>
            <person name="Peter M."/>
            <person name="Kohler A."/>
            <person name="Ohm R.A."/>
            <person name="Kuo A."/>
            <person name="Krutzmann J."/>
            <person name="Morin E."/>
            <person name="Arend M."/>
            <person name="Barry K.W."/>
            <person name="Binder M."/>
            <person name="Choi C."/>
            <person name="Clum A."/>
            <person name="Copeland A."/>
            <person name="Grisel N."/>
            <person name="Haridas S."/>
            <person name="Kipfer T."/>
            <person name="LaButti K."/>
            <person name="Lindquist E."/>
            <person name="Lipzen A."/>
            <person name="Maire R."/>
            <person name="Meier B."/>
            <person name="Mihaltcheva S."/>
            <person name="Molinier V."/>
            <person name="Murat C."/>
            <person name="Poggeler S."/>
            <person name="Quandt C.A."/>
            <person name="Sperisen C."/>
            <person name="Tritt A."/>
            <person name="Tisserant E."/>
            <person name="Crous P.W."/>
            <person name="Henrissat B."/>
            <person name="Nehls U."/>
            <person name="Egli S."/>
            <person name="Spatafora J.W."/>
            <person name="Grigoriev I.V."/>
            <person name="Martin F.M."/>
        </authorList>
    </citation>
    <scope>NUCLEOTIDE SEQUENCE [LARGE SCALE GENOMIC DNA]</scope>
    <source>
        <strain evidence="1 2">1.58</strain>
    </source>
</reference>
<dbReference type="Proteomes" id="UP000250078">
    <property type="component" value="Unassembled WGS sequence"/>
</dbReference>
<evidence type="ECO:0000313" key="2">
    <source>
        <dbReference type="Proteomes" id="UP000250078"/>
    </source>
</evidence>
<evidence type="ECO:0000313" key="1">
    <source>
        <dbReference type="EMBL" id="OCK86935.1"/>
    </source>
</evidence>
<gene>
    <name evidence="1" type="ORF">K441DRAFT_649376</name>
</gene>
<proteinExistence type="predicted"/>
<organism evidence="1 2">
    <name type="scientific">Cenococcum geophilum 1.58</name>
    <dbReference type="NCBI Taxonomy" id="794803"/>
    <lineage>
        <taxon>Eukaryota</taxon>
        <taxon>Fungi</taxon>
        <taxon>Dikarya</taxon>
        <taxon>Ascomycota</taxon>
        <taxon>Pezizomycotina</taxon>
        <taxon>Dothideomycetes</taxon>
        <taxon>Pleosporomycetidae</taxon>
        <taxon>Gloniales</taxon>
        <taxon>Gloniaceae</taxon>
        <taxon>Cenococcum</taxon>
    </lineage>
</organism>
<dbReference type="EMBL" id="KV748278">
    <property type="protein sequence ID" value="OCK86935.1"/>
    <property type="molecule type" value="Genomic_DNA"/>
</dbReference>
<sequence length="646" mass="72057">MSPLETSSSPLAPFTLAKDNAEYDCQWVSHSIHSGFSTTPLAVLDLYVRRANTFSINKETAKLYFDDASTPEVKAVLNYIIENSQRLLSSDTLEIGIKLLVPYGRGYLVQADFIQRRMLGCTLVQSCAGFLSTNSLLHYYNPATIPNLQPQELIEAVAGAILIKSDSDVRQNMALVNEEIAARLSLAWIAASPLLKNRLVIVASRHPLVMADWLRSAYGLGIRITLIGPEGHFLQHHSAQYPAIEQYLPIDMNLDDGLAQRILTVLKNDGRPFHGITTFKDPYFIYVAEVAKALGLHTEPIDAIKTCIDKHSTSQLIQHSMQPVRVKNLEELKDELTKNAVTYPLIVKPCNGYGSEGVFRADTEDQLYVAVLKLKSTAEGNVLIDTFVEGPEVDCNFVLLHGEVLFFEVVDGFPCTAEDDRFDGGDFLETDQMWPSNHPAAEKELLRRKLHEILVRLGLQNGVFHIEARVINSEVEYNTKDGIIDLRPHHRQLQGESDCFLIEINVRPPGHGGFTASKWAYGIDYLGLYSLCALGADEQMMALAQPYAFTEGAQGWCNTVFINAEKAGIFNGEDIPQQVSKIRPDLMAYVVFSVCYYKHGDVVTDNPPRIALFVVTSHSSRKHVRDVAQAIRETAQPLVRMQHDSI</sequence>
<protein>
    <submittedName>
        <fullName evidence="1">Glutathione synthetase ATP-binding domain-like protein</fullName>
    </submittedName>
</protein>
<accession>A0ACC8EKU7</accession>
<name>A0ACC8EKU7_9PEZI</name>